<keyword evidence="1" id="KW-0472">Membrane</keyword>
<sequence>MDLTALVPGAVGIALSPLPIASVVFLLGLRRGYGPAIACVVGWATAVAVALVVAVLVGERLPLETAGGSSVQAVVALAAAAVLAGLAVWQWTTRRLPDGRPSSARWSDAVERLGTGHGFGLGLLLFCNPKALVLALTAGLAFGDADPAPGQAVVAAVLFVVVAASTVAAPVVVAAAAGPRAHRPLSALRVGIERWGTVGLVVVLVVLAVVQLVVGLTGLR</sequence>
<evidence type="ECO:0000313" key="2">
    <source>
        <dbReference type="EMBL" id="NUU27682.1"/>
    </source>
</evidence>
<dbReference type="AlphaFoldDB" id="A0A850DVU3"/>
<feature type="transmembrane region" description="Helical" evidence="1">
    <location>
        <begin position="198"/>
        <end position="219"/>
    </location>
</feature>
<gene>
    <name evidence="2" type="ORF">HP467_06095</name>
</gene>
<dbReference type="InterPro" id="IPR021315">
    <property type="entry name" value="Gap/Sap"/>
</dbReference>
<feature type="transmembrane region" description="Helical" evidence="1">
    <location>
        <begin position="154"/>
        <end position="177"/>
    </location>
</feature>
<dbReference type="Pfam" id="PF11139">
    <property type="entry name" value="SfLAP"/>
    <property type="match status" value="1"/>
</dbReference>
<dbReference type="RefSeq" id="WP_175325560.1">
    <property type="nucleotide sequence ID" value="NZ_BAAAWP010000001.1"/>
</dbReference>
<reference evidence="2 3" key="1">
    <citation type="submission" date="2020-05" db="EMBL/GenBank/DDBJ databases">
        <title>Genome Sequencing of Type Strains.</title>
        <authorList>
            <person name="Lemaire J.F."/>
            <person name="Inderbitzin P."/>
            <person name="Gregorio O.A."/>
            <person name="Collins S.B."/>
            <person name="Wespe N."/>
            <person name="Knight-Connoni V."/>
        </authorList>
    </citation>
    <scope>NUCLEOTIDE SEQUENCE [LARGE SCALE GENOMIC DNA]</scope>
    <source>
        <strain evidence="2 3">DSM 20512</strain>
    </source>
</reference>
<protein>
    <recommendedName>
        <fullName evidence="4">Sap-like sulfolipid-1-addressing protein</fullName>
    </recommendedName>
</protein>
<name>A0A850DVU3_9MICO</name>
<keyword evidence="1" id="KW-1133">Transmembrane helix</keyword>
<feature type="transmembrane region" description="Helical" evidence="1">
    <location>
        <begin position="70"/>
        <end position="91"/>
    </location>
</feature>
<feature type="transmembrane region" description="Helical" evidence="1">
    <location>
        <begin position="121"/>
        <end position="142"/>
    </location>
</feature>
<evidence type="ECO:0008006" key="4">
    <source>
        <dbReference type="Google" id="ProtNLM"/>
    </source>
</evidence>
<proteinExistence type="predicted"/>
<organism evidence="2 3">
    <name type="scientific">Curtobacterium citreum</name>
    <dbReference type="NCBI Taxonomy" id="2036"/>
    <lineage>
        <taxon>Bacteria</taxon>
        <taxon>Bacillati</taxon>
        <taxon>Actinomycetota</taxon>
        <taxon>Actinomycetes</taxon>
        <taxon>Micrococcales</taxon>
        <taxon>Microbacteriaceae</taxon>
        <taxon>Curtobacterium</taxon>
    </lineage>
</organism>
<evidence type="ECO:0000256" key="1">
    <source>
        <dbReference type="SAM" id="Phobius"/>
    </source>
</evidence>
<feature type="transmembrane region" description="Helical" evidence="1">
    <location>
        <begin position="36"/>
        <end position="58"/>
    </location>
</feature>
<dbReference type="Proteomes" id="UP000539146">
    <property type="component" value="Unassembled WGS sequence"/>
</dbReference>
<feature type="transmembrane region" description="Helical" evidence="1">
    <location>
        <begin position="6"/>
        <end position="29"/>
    </location>
</feature>
<dbReference type="EMBL" id="JABMCG010000092">
    <property type="protein sequence ID" value="NUU27682.1"/>
    <property type="molecule type" value="Genomic_DNA"/>
</dbReference>
<accession>A0A850DVU3</accession>
<evidence type="ECO:0000313" key="3">
    <source>
        <dbReference type="Proteomes" id="UP000539146"/>
    </source>
</evidence>
<keyword evidence="1" id="KW-0812">Transmembrane</keyword>
<comment type="caution">
    <text evidence="2">The sequence shown here is derived from an EMBL/GenBank/DDBJ whole genome shotgun (WGS) entry which is preliminary data.</text>
</comment>